<organism evidence="2">
    <name type="scientific">freshwater metagenome</name>
    <dbReference type="NCBI Taxonomy" id="449393"/>
    <lineage>
        <taxon>unclassified sequences</taxon>
        <taxon>metagenomes</taxon>
        <taxon>ecological metagenomes</taxon>
    </lineage>
</organism>
<feature type="transmembrane region" description="Helical" evidence="1">
    <location>
        <begin position="257"/>
        <end position="283"/>
    </location>
</feature>
<feature type="transmembrane region" description="Helical" evidence="1">
    <location>
        <begin position="36"/>
        <end position="53"/>
    </location>
</feature>
<name>A0A6J7IX93_9ZZZZ</name>
<feature type="transmembrane region" description="Helical" evidence="1">
    <location>
        <begin position="191"/>
        <end position="216"/>
    </location>
</feature>
<feature type="transmembrane region" description="Helical" evidence="1">
    <location>
        <begin position="228"/>
        <end position="250"/>
    </location>
</feature>
<keyword evidence="1" id="KW-0812">Transmembrane</keyword>
<feature type="transmembrane region" description="Helical" evidence="1">
    <location>
        <begin position="65"/>
        <end position="83"/>
    </location>
</feature>
<accession>A0A6J7IX93</accession>
<evidence type="ECO:0000313" key="2">
    <source>
        <dbReference type="EMBL" id="CAB4935778.1"/>
    </source>
</evidence>
<dbReference type="AlphaFoldDB" id="A0A6J7IX93"/>
<dbReference type="EMBL" id="CAFBNC010000039">
    <property type="protein sequence ID" value="CAB4935778.1"/>
    <property type="molecule type" value="Genomic_DNA"/>
</dbReference>
<feature type="transmembrane region" description="Helical" evidence="1">
    <location>
        <begin position="157"/>
        <end position="179"/>
    </location>
</feature>
<keyword evidence="1" id="KW-0472">Membrane</keyword>
<reference evidence="2" key="1">
    <citation type="submission" date="2020-05" db="EMBL/GenBank/DDBJ databases">
        <authorList>
            <person name="Chiriac C."/>
            <person name="Salcher M."/>
            <person name="Ghai R."/>
            <person name="Kavagutti S V."/>
        </authorList>
    </citation>
    <scope>NUCLEOTIDE SEQUENCE</scope>
</reference>
<sequence>MIDFDASSLLLQWATGGLLFVWVTTRRREVSLGYGWLMRGTYALMAFGAFWIGVSVIEPLPVRDFSALLVGLVTTGVLVSSILRRRAGVAGQNELVEARSARVAEMTGIERAAAEKDQETREFDPRLDLIAPVIGFVGVIAAGLEAGGPAWLAVARFVVGALFLGAVTDAMLLGHWYLVQPGLARGALLELVRWTGLLWIPEVALLLVPTGMISAINGTIDDGYGGLLTWFWIACVVTTIGLIITTRLALKERAYSAVMAATGLLYLAILTAFGIDLVARALLS</sequence>
<gene>
    <name evidence="2" type="ORF">UFOPK3733_00957</name>
</gene>
<proteinExistence type="predicted"/>
<evidence type="ECO:0000256" key="1">
    <source>
        <dbReference type="SAM" id="Phobius"/>
    </source>
</evidence>
<keyword evidence="1" id="KW-1133">Transmembrane helix</keyword>
<feature type="transmembrane region" description="Helical" evidence="1">
    <location>
        <begin position="129"/>
        <end position="151"/>
    </location>
</feature>
<protein>
    <submittedName>
        <fullName evidence="2">Unannotated protein</fullName>
    </submittedName>
</protein>
<feature type="transmembrane region" description="Helical" evidence="1">
    <location>
        <begin position="6"/>
        <end position="24"/>
    </location>
</feature>